<dbReference type="SUPFAM" id="SSF53756">
    <property type="entry name" value="UDP-Glycosyltransferase/glycogen phosphorylase"/>
    <property type="match status" value="1"/>
</dbReference>
<protein>
    <submittedName>
        <fullName evidence="1">Glycosyltransferase family 4 protein</fullName>
    </submittedName>
</protein>
<comment type="caution">
    <text evidence="1">The sequence shown here is derived from an EMBL/GenBank/DDBJ whole genome shotgun (WGS) entry which is preliminary data.</text>
</comment>
<gene>
    <name evidence="1" type="ORF">H8S64_02105</name>
</gene>
<keyword evidence="2" id="KW-1185">Reference proteome</keyword>
<proteinExistence type="predicted"/>
<dbReference type="Gene3D" id="3.40.50.2000">
    <property type="entry name" value="Glycogen Phosphorylase B"/>
    <property type="match status" value="2"/>
</dbReference>
<organism evidence="1 2">
    <name type="scientific">Butyricimonas hominis</name>
    <dbReference type="NCBI Taxonomy" id="2763032"/>
    <lineage>
        <taxon>Bacteria</taxon>
        <taxon>Pseudomonadati</taxon>
        <taxon>Bacteroidota</taxon>
        <taxon>Bacteroidia</taxon>
        <taxon>Bacteroidales</taxon>
        <taxon>Odoribacteraceae</taxon>
        <taxon>Butyricimonas</taxon>
    </lineage>
</organism>
<dbReference type="Proteomes" id="UP000646484">
    <property type="component" value="Unassembled WGS sequence"/>
</dbReference>
<reference evidence="1 2" key="1">
    <citation type="submission" date="2020-08" db="EMBL/GenBank/DDBJ databases">
        <title>Genome public.</title>
        <authorList>
            <person name="Liu C."/>
            <person name="Sun Q."/>
        </authorList>
    </citation>
    <scope>NUCLEOTIDE SEQUENCE [LARGE SCALE GENOMIC DNA]</scope>
    <source>
        <strain evidence="1 2">NSJ-56</strain>
    </source>
</reference>
<name>A0ABR7CW30_9BACT</name>
<evidence type="ECO:0000313" key="1">
    <source>
        <dbReference type="EMBL" id="MBC5619884.1"/>
    </source>
</evidence>
<sequence length="431" mass="49164">MKKKVLIITYYWPPSGGPGVQRVLNFAKYLPKYGWEPVILTVRKGEYPAKDPSLEKEIPSHLKVYKTKTFEPFSIFKLVSGKKKDDAIGTYILSEKSPNLVTRLSKWIRLNLFIPDARVGWKRYAVKEGKKIIRSENIDLILTSSPPHSLQLIGQALARETGKPWIADYRDPWKEVVYNQNLKRSARAERKDRSLEHDALNAADGIVSISKDILQLLESKREKPRNGCLVFNGYDNRPAPLPRNDCPVITYTGVLSVTRIPTPLLPALRELREENIRFRLKFIGNTCPELRQLVEENGLTADTEYISYLPHDESIRHINSSDALLLVIDNVPNNKGILTGKLFEYIGAQRSILAVGNTEGEARHIIDECQCGEMVDYNDTEGAKRILRKLHEAWQRQTPAYSFSNSSRYSREATTGELAHFMNHVLSRHSK</sequence>
<accession>A0ABR7CW30</accession>
<dbReference type="RefSeq" id="WP_186974757.1">
    <property type="nucleotide sequence ID" value="NZ_JACOOH010000001.1"/>
</dbReference>
<evidence type="ECO:0000313" key="2">
    <source>
        <dbReference type="Proteomes" id="UP000646484"/>
    </source>
</evidence>
<dbReference type="CDD" id="cd03794">
    <property type="entry name" value="GT4_WbuB-like"/>
    <property type="match status" value="1"/>
</dbReference>
<dbReference type="EMBL" id="JACOOH010000001">
    <property type="protein sequence ID" value="MBC5619884.1"/>
    <property type="molecule type" value="Genomic_DNA"/>
</dbReference>